<gene>
    <name evidence="10" type="ORF">EZH22_19755</name>
</gene>
<keyword evidence="6 8" id="KW-1133">Transmembrane helix</keyword>
<dbReference type="KEGG" id="xdi:EZH22_19755"/>
<dbReference type="PANTHER" id="PTHR42929">
    <property type="entry name" value="INNER MEMBRANE ABC TRANSPORTER PERMEASE PROTEIN YDCU-RELATED-RELATED"/>
    <property type="match status" value="1"/>
</dbReference>
<dbReference type="AlphaFoldDB" id="A0A974SHF3"/>
<dbReference type="SUPFAM" id="SSF161098">
    <property type="entry name" value="MetI-like"/>
    <property type="match status" value="1"/>
</dbReference>
<dbReference type="PROSITE" id="PS50928">
    <property type="entry name" value="ABC_TM1"/>
    <property type="match status" value="1"/>
</dbReference>
<keyword evidence="11" id="KW-1185">Reference proteome</keyword>
<evidence type="ECO:0000256" key="3">
    <source>
        <dbReference type="ARBA" id="ARBA00022448"/>
    </source>
</evidence>
<dbReference type="Proteomes" id="UP000596427">
    <property type="component" value="Chromosome"/>
</dbReference>
<feature type="transmembrane region" description="Helical" evidence="8">
    <location>
        <begin position="71"/>
        <end position="93"/>
    </location>
</feature>
<evidence type="ECO:0000256" key="7">
    <source>
        <dbReference type="ARBA" id="ARBA00023136"/>
    </source>
</evidence>
<evidence type="ECO:0000256" key="2">
    <source>
        <dbReference type="ARBA" id="ARBA00007069"/>
    </source>
</evidence>
<evidence type="ECO:0000259" key="9">
    <source>
        <dbReference type="PROSITE" id="PS50928"/>
    </source>
</evidence>
<evidence type="ECO:0000313" key="10">
    <source>
        <dbReference type="EMBL" id="QRG05317.1"/>
    </source>
</evidence>
<protein>
    <submittedName>
        <fullName evidence="10">ABC transporter permease</fullName>
    </submittedName>
</protein>
<evidence type="ECO:0000256" key="8">
    <source>
        <dbReference type="SAM" id="Phobius"/>
    </source>
</evidence>
<organism evidence="10 11">
    <name type="scientific">Xanthobacter dioxanivorans</name>
    <dbReference type="NCBI Taxonomy" id="2528964"/>
    <lineage>
        <taxon>Bacteria</taxon>
        <taxon>Pseudomonadati</taxon>
        <taxon>Pseudomonadota</taxon>
        <taxon>Alphaproteobacteria</taxon>
        <taxon>Hyphomicrobiales</taxon>
        <taxon>Xanthobacteraceae</taxon>
        <taxon>Xanthobacter</taxon>
    </lineage>
</organism>
<comment type="similarity">
    <text evidence="2">Belongs to the binding-protein-dependent transport system permease family. CysTW subfamily.</text>
</comment>
<reference evidence="10 11" key="1">
    <citation type="submission" date="2020-10" db="EMBL/GenBank/DDBJ databases">
        <title>Degradation of 1,4-Dioxane by Xanthobacter sp. YN2, via a Novel Group-2 Soluble Di-Iron Monooxygenase.</title>
        <authorList>
            <person name="Ma F."/>
            <person name="Wang Y."/>
            <person name="Yang J."/>
            <person name="Guo H."/>
            <person name="Su D."/>
            <person name="Yu L."/>
        </authorList>
    </citation>
    <scope>NUCLEOTIDE SEQUENCE [LARGE SCALE GENOMIC DNA]</scope>
    <source>
        <strain evidence="10 11">YN2</strain>
    </source>
</reference>
<evidence type="ECO:0000256" key="6">
    <source>
        <dbReference type="ARBA" id="ARBA00022989"/>
    </source>
</evidence>
<evidence type="ECO:0000256" key="5">
    <source>
        <dbReference type="ARBA" id="ARBA00022692"/>
    </source>
</evidence>
<dbReference type="PANTHER" id="PTHR42929:SF5">
    <property type="entry name" value="ABC TRANSPORTER PERMEASE PROTEIN"/>
    <property type="match status" value="1"/>
</dbReference>
<evidence type="ECO:0000256" key="4">
    <source>
        <dbReference type="ARBA" id="ARBA00022475"/>
    </source>
</evidence>
<dbReference type="InterPro" id="IPR035906">
    <property type="entry name" value="MetI-like_sf"/>
</dbReference>
<dbReference type="EMBL" id="CP063362">
    <property type="protein sequence ID" value="QRG05317.1"/>
    <property type="molecule type" value="Genomic_DNA"/>
</dbReference>
<feature type="transmembrane region" description="Helical" evidence="8">
    <location>
        <begin position="196"/>
        <end position="221"/>
    </location>
</feature>
<evidence type="ECO:0000313" key="11">
    <source>
        <dbReference type="Proteomes" id="UP000596427"/>
    </source>
</evidence>
<name>A0A974SHF3_9HYPH</name>
<keyword evidence="3" id="KW-0813">Transport</keyword>
<feature type="transmembrane region" description="Helical" evidence="8">
    <location>
        <begin position="12"/>
        <end position="30"/>
    </location>
</feature>
<feature type="transmembrane region" description="Helical" evidence="8">
    <location>
        <begin position="155"/>
        <end position="175"/>
    </location>
</feature>
<dbReference type="CDD" id="cd06261">
    <property type="entry name" value="TM_PBP2"/>
    <property type="match status" value="1"/>
</dbReference>
<sequence length="286" mass="30965">MATRNSLTPWLWLAPTGALLIPFFVIPIAITARNSVYIDDPMGILVPGFTFANYAKVLSDSYYLTVFTNTLLAAGGVALLALAISYPFAWLLAQSSGSGRAFLLWAVYLPIYVSVIMRVFGWMVIVSDSGMLNQALIRLGLVSQPVHIMNEVSGMGLGLIHRYLPLMILPLVTSLRKVDETMLRASANLGGGRWFTWFRVVMPISLPGAVAGMQLVFAGVLSDYVIPALMGSTRFQMLAPAIFYESSTNASWALAGAMATLVLAAVALFLLTANLIVRRVAPWASI</sequence>
<proteinExistence type="inferred from homology"/>
<dbReference type="GO" id="GO:0005886">
    <property type="term" value="C:plasma membrane"/>
    <property type="evidence" value="ECO:0007669"/>
    <property type="project" value="UniProtKB-SubCell"/>
</dbReference>
<evidence type="ECO:0000256" key="1">
    <source>
        <dbReference type="ARBA" id="ARBA00004651"/>
    </source>
</evidence>
<keyword evidence="5 8" id="KW-0812">Transmembrane</keyword>
<comment type="subcellular location">
    <subcellularLocation>
        <location evidence="1">Cell membrane</location>
        <topology evidence="1">Multi-pass membrane protein</topology>
    </subcellularLocation>
</comment>
<dbReference type="RefSeq" id="WP_203192185.1">
    <property type="nucleotide sequence ID" value="NZ_CP063362.1"/>
</dbReference>
<feature type="transmembrane region" description="Helical" evidence="8">
    <location>
        <begin position="102"/>
        <end position="125"/>
    </location>
</feature>
<feature type="domain" description="ABC transmembrane type-1" evidence="9">
    <location>
        <begin position="67"/>
        <end position="273"/>
    </location>
</feature>
<dbReference type="GO" id="GO:0055085">
    <property type="term" value="P:transmembrane transport"/>
    <property type="evidence" value="ECO:0007669"/>
    <property type="project" value="InterPro"/>
</dbReference>
<keyword evidence="4" id="KW-1003">Cell membrane</keyword>
<dbReference type="InterPro" id="IPR000515">
    <property type="entry name" value="MetI-like"/>
</dbReference>
<keyword evidence="7 8" id="KW-0472">Membrane</keyword>
<feature type="transmembrane region" description="Helical" evidence="8">
    <location>
        <begin position="252"/>
        <end position="277"/>
    </location>
</feature>
<accession>A0A974SHF3</accession>
<dbReference type="Gene3D" id="1.10.3720.10">
    <property type="entry name" value="MetI-like"/>
    <property type="match status" value="1"/>
</dbReference>